<name>A0A6J4R2Z9_9ACTN</name>
<keyword evidence="1" id="KW-1133">Transmembrane helix</keyword>
<dbReference type="EMBL" id="CADCVH010000084">
    <property type="protein sequence ID" value="CAA9462747.1"/>
    <property type="molecule type" value="Genomic_DNA"/>
</dbReference>
<dbReference type="AlphaFoldDB" id="A0A6J4R2Z9"/>
<accession>A0A6J4R2Z9</accession>
<keyword evidence="1" id="KW-0812">Transmembrane</keyword>
<keyword evidence="1" id="KW-0472">Membrane</keyword>
<feature type="transmembrane region" description="Helical" evidence="1">
    <location>
        <begin position="110"/>
        <end position="128"/>
    </location>
</feature>
<gene>
    <name evidence="2" type="ORF">AVDCRST_MAG02-2627</name>
</gene>
<protein>
    <submittedName>
        <fullName evidence="2">Uncharacterized protein</fullName>
    </submittedName>
</protein>
<proteinExistence type="predicted"/>
<sequence>MFGRKSRAEMLKEQAKGTSLVPSAALAAAYAGARPVAERLLYDDDLRDNIRVFIESARNILDELNGEDPTEIVGRLWDDDKLRKQVEAAAGAAQEGTKRVRGQRVKESRGGRGFLFLILAAALGFLFLSPRTGPSARNFARQAYESITSGG</sequence>
<evidence type="ECO:0000256" key="1">
    <source>
        <dbReference type="SAM" id="Phobius"/>
    </source>
</evidence>
<organism evidence="2">
    <name type="scientific">uncultured Rubrobacteraceae bacterium</name>
    <dbReference type="NCBI Taxonomy" id="349277"/>
    <lineage>
        <taxon>Bacteria</taxon>
        <taxon>Bacillati</taxon>
        <taxon>Actinomycetota</taxon>
        <taxon>Rubrobacteria</taxon>
        <taxon>Rubrobacterales</taxon>
        <taxon>Rubrobacteraceae</taxon>
        <taxon>environmental samples</taxon>
    </lineage>
</organism>
<evidence type="ECO:0000313" key="2">
    <source>
        <dbReference type="EMBL" id="CAA9462747.1"/>
    </source>
</evidence>
<reference evidence="2" key="1">
    <citation type="submission" date="2020-02" db="EMBL/GenBank/DDBJ databases">
        <authorList>
            <person name="Meier V. D."/>
        </authorList>
    </citation>
    <scope>NUCLEOTIDE SEQUENCE</scope>
    <source>
        <strain evidence="2">AVDCRST_MAG02</strain>
    </source>
</reference>